<dbReference type="SMART" id="SM00415">
    <property type="entry name" value="HSF"/>
    <property type="match status" value="1"/>
</dbReference>
<dbReference type="PANTHER" id="PTHR10015">
    <property type="entry name" value="HEAT SHOCK TRANSCRIPTION FACTOR"/>
    <property type="match status" value="1"/>
</dbReference>
<feature type="compositionally biased region" description="Polar residues" evidence="5">
    <location>
        <begin position="499"/>
        <end position="512"/>
    </location>
</feature>
<dbReference type="Proteomes" id="UP000813385">
    <property type="component" value="Unassembled WGS sequence"/>
</dbReference>
<comment type="similarity">
    <text evidence="4">Belongs to the HSF family.</text>
</comment>
<feature type="compositionally biased region" description="Pro residues" evidence="5">
    <location>
        <begin position="466"/>
        <end position="486"/>
    </location>
</feature>
<evidence type="ECO:0000256" key="1">
    <source>
        <dbReference type="ARBA" id="ARBA00004123"/>
    </source>
</evidence>
<sequence>MATAIETPQGHPGHPMPTDGHDDHPSSARIVPVHPHPPPTIIHTAAPSPRDDPMDITTPNKSGAASPAHSMHDGSGPNGARDSSKNTSPTSQPHLGGGPMAAPPATAAPAVHQPKIVQTAFIHKLYNMLEDQTIQHLISWSPSADSFVMSPSPDFSKVLAQYFKHTNISSFVRQLNMYGFHKVSDAFHTGNPDMALWEFKHGNGNFKRGDLVGLREIKRRASRHALVHREYPSTKQTSSQPGTPQEPMPPPPPADPSDPRHLEHTLYDLSARLQRSEENAQYMYVKQQTLMESMNRLLYFNQELSRAVLGLAPTSDSPLYRDVVNLQNEMQRQGEMLRALDDPQDAPFSSGRSYLANIENAPVSPRQLPQDDPRRGNLAVPSGRGPSANYYKPPVPSNLSNLTSNSRRPYGSFGASTAPQSPSPLRGQAPPPPPGPHPLSHVEGPGSLARRHTSADIRAHGWQGNPPYPPSGPPPPGPPSAWPPSPGRAVPEEQRIRDSFSNYSFQSASQQRPGSRPATPPPPSNFPNGSGGGGGGPDSFANWSWGSAVNRGSLAVKDSSVPPTRRGSMAHILNPTDIAERDDEDEDPRGEDDRKRKRMQ</sequence>
<dbReference type="GO" id="GO:0043565">
    <property type="term" value="F:sequence-specific DNA binding"/>
    <property type="evidence" value="ECO:0007669"/>
    <property type="project" value="InterPro"/>
</dbReference>
<evidence type="ECO:0000256" key="4">
    <source>
        <dbReference type="RuleBase" id="RU004020"/>
    </source>
</evidence>
<dbReference type="OrthoDB" id="60033at2759"/>
<keyword evidence="3" id="KW-0539">Nucleus</keyword>
<evidence type="ECO:0000256" key="5">
    <source>
        <dbReference type="SAM" id="MobiDB-lite"/>
    </source>
</evidence>
<accession>A0A8K0WZV9</accession>
<dbReference type="AlphaFoldDB" id="A0A8K0WZV9"/>
<protein>
    <submittedName>
        <fullName evidence="7">HSF-type DNA-binding protein</fullName>
    </submittedName>
</protein>
<keyword evidence="8" id="KW-1185">Reference proteome</keyword>
<dbReference type="GO" id="GO:0003700">
    <property type="term" value="F:DNA-binding transcription factor activity"/>
    <property type="evidence" value="ECO:0007669"/>
    <property type="project" value="InterPro"/>
</dbReference>
<feature type="compositionally biased region" description="Pro residues" evidence="5">
    <location>
        <begin position="244"/>
        <end position="256"/>
    </location>
</feature>
<dbReference type="EMBL" id="JAGPXD010000007">
    <property type="protein sequence ID" value="KAH7347704.1"/>
    <property type="molecule type" value="Genomic_DNA"/>
</dbReference>
<dbReference type="FunFam" id="1.10.10.10:FF:000229">
    <property type="entry name" value="HSF-type DNA-binding domain protein"/>
    <property type="match status" value="1"/>
</dbReference>
<evidence type="ECO:0000313" key="8">
    <source>
        <dbReference type="Proteomes" id="UP000813385"/>
    </source>
</evidence>
<feature type="region of interest" description="Disordered" evidence="5">
    <location>
        <begin position="360"/>
        <end position="600"/>
    </location>
</feature>
<feature type="compositionally biased region" description="Low complexity" evidence="5">
    <location>
        <begin position="397"/>
        <end position="409"/>
    </location>
</feature>
<comment type="subcellular location">
    <subcellularLocation>
        <location evidence="1">Nucleus</location>
    </subcellularLocation>
</comment>
<feature type="region of interest" description="Disordered" evidence="5">
    <location>
        <begin position="225"/>
        <end position="261"/>
    </location>
</feature>
<feature type="region of interest" description="Disordered" evidence="5">
    <location>
        <begin position="1"/>
        <end position="110"/>
    </location>
</feature>
<dbReference type="PROSITE" id="PS00434">
    <property type="entry name" value="HSF_DOMAIN"/>
    <property type="match status" value="1"/>
</dbReference>
<evidence type="ECO:0000259" key="6">
    <source>
        <dbReference type="PROSITE" id="PS00434"/>
    </source>
</evidence>
<dbReference type="SUPFAM" id="SSF46785">
    <property type="entry name" value="Winged helix' DNA-binding domain"/>
    <property type="match status" value="1"/>
</dbReference>
<comment type="caution">
    <text evidence="7">The sequence shown here is derived from an EMBL/GenBank/DDBJ whole genome shotgun (WGS) entry which is preliminary data.</text>
</comment>
<dbReference type="InterPro" id="IPR036390">
    <property type="entry name" value="WH_DNA-bd_sf"/>
</dbReference>
<dbReference type="GO" id="GO:0005634">
    <property type="term" value="C:nucleus"/>
    <property type="evidence" value="ECO:0007669"/>
    <property type="project" value="UniProtKB-SubCell"/>
</dbReference>
<evidence type="ECO:0000313" key="7">
    <source>
        <dbReference type="EMBL" id="KAH7347704.1"/>
    </source>
</evidence>
<dbReference type="InterPro" id="IPR036388">
    <property type="entry name" value="WH-like_DNA-bd_sf"/>
</dbReference>
<name>A0A8K0WZV9_9PEZI</name>
<evidence type="ECO:0000256" key="3">
    <source>
        <dbReference type="ARBA" id="ARBA00023242"/>
    </source>
</evidence>
<organism evidence="7 8">
    <name type="scientific">Plectosphaerella cucumerina</name>
    <dbReference type="NCBI Taxonomy" id="40658"/>
    <lineage>
        <taxon>Eukaryota</taxon>
        <taxon>Fungi</taxon>
        <taxon>Dikarya</taxon>
        <taxon>Ascomycota</taxon>
        <taxon>Pezizomycotina</taxon>
        <taxon>Sordariomycetes</taxon>
        <taxon>Hypocreomycetidae</taxon>
        <taxon>Glomerellales</taxon>
        <taxon>Plectosphaerellaceae</taxon>
        <taxon>Plectosphaerella</taxon>
    </lineage>
</organism>
<feature type="compositionally biased region" description="Acidic residues" evidence="5">
    <location>
        <begin position="580"/>
        <end position="590"/>
    </location>
</feature>
<reference evidence="7" key="1">
    <citation type="journal article" date="2021" name="Nat. Commun.">
        <title>Genetic determinants of endophytism in the Arabidopsis root mycobiome.</title>
        <authorList>
            <person name="Mesny F."/>
            <person name="Miyauchi S."/>
            <person name="Thiergart T."/>
            <person name="Pickel B."/>
            <person name="Atanasova L."/>
            <person name="Karlsson M."/>
            <person name="Huettel B."/>
            <person name="Barry K.W."/>
            <person name="Haridas S."/>
            <person name="Chen C."/>
            <person name="Bauer D."/>
            <person name="Andreopoulos W."/>
            <person name="Pangilinan J."/>
            <person name="LaButti K."/>
            <person name="Riley R."/>
            <person name="Lipzen A."/>
            <person name="Clum A."/>
            <person name="Drula E."/>
            <person name="Henrissat B."/>
            <person name="Kohler A."/>
            <person name="Grigoriev I.V."/>
            <person name="Martin F.M."/>
            <person name="Hacquard S."/>
        </authorList>
    </citation>
    <scope>NUCLEOTIDE SEQUENCE</scope>
    <source>
        <strain evidence="7">MPI-CAGE-AT-0016</strain>
    </source>
</reference>
<proteinExistence type="inferred from homology"/>
<dbReference type="PRINTS" id="PR00056">
    <property type="entry name" value="HSFDOMAIN"/>
</dbReference>
<dbReference type="Gene3D" id="1.10.10.10">
    <property type="entry name" value="Winged helix-like DNA-binding domain superfamily/Winged helix DNA-binding domain"/>
    <property type="match status" value="1"/>
</dbReference>
<dbReference type="PANTHER" id="PTHR10015:SF396">
    <property type="entry name" value="FLOCCULATION SUPPRESSION PROTEIN"/>
    <property type="match status" value="1"/>
</dbReference>
<dbReference type="Pfam" id="PF00447">
    <property type="entry name" value="HSF_DNA-bind"/>
    <property type="match status" value="1"/>
</dbReference>
<dbReference type="InterPro" id="IPR000232">
    <property type="entry name" value="HSF_DNA-bd"/>
</dbReference>
<gene>
    <name evidence="7" type="ORF">B0T11DRAFT_143716</name>
</gene>
<feature type="domain" description="HSF-type DNA-binding" evidence="6">
    <location>
        <begin position="159"/>
        <end position="183"/>
    </location>
</feature>
<keyword evidence="2 7" id="KW-0238">DNA-binding</keyword>
<evidence type="ECO:0000256" key="2">
    <source>
        <dbReference type="ARBA" id="ARBA00023125"/>
    </source>
</evidence>